<organism evidence="1 2">
    <name type="scientific">Coemansia asiatica</name>
    <dbReference type="NCBI Taxonomy" id="1052880"/>
    <lineage>
        <taxon>Eukaryota</taxon>
        <taxon>Fungi</taxon>
        <taxon>Fungi incertae sedis</taxon>
        <taxon>Zoopagomycota</taxon>
        <taxon>Kickxellomycotina</taxon>
        <taxon>Kickxellomycetes</taxon>
        <taxon>Kickxellales</taxon>
        <taxon>Kickxellaceae</taxon>
        <taxon>Coemansia</taxon>
    </lineage>
</organism>
<dbReference type="Gene3D" id="1.25.40.10">
    <property type="entry name" value="Tetratricopeptide repeat domain"/>
    <property type="match status" value="2"/>
</dbReference>
<dbReference type="GO" id="GO:0005739">
    <property type="term" value="C:mitochondrion"/>
    <property type="evidence" value="ECO:0007669"/>
    <property type="project" value="TreeGrafter"/>
</dbReference>
<name>A0A9W7XRL0_9FUNG</name>
<keyword evidence="2" id="KW-1185">Reference proteome</keyword>
<reference evidence="1" key="1">
    <citation type="submission" date="2022-07" db="EMBL/GenBank/DDBJ databases">
        <title>Phylogenomic reconstructions and comparative analyses of Kickxellomycotina fungi.</title>
        <authorList>
            <person name="Reynolds N.K."/>
            <person name="Stajich J.E."/>
            <person name="Barry K."/>
            <person name="Grigoriev I.V."/>
            <person name="Crous P."/>
            <person name="Smith M.E."/>
        </authorList>
    </citation>
    <scope>NUCLEOTIDE SEQUENCE</scope>
    <source>
        <strain evidence="1">NBRC 105413</strain>
    </source>
</reference>
<comment type="caution">
    <text evidence="1">The sequence shown here is derived from an EMBL/GenBank/DDBJ whole genome shotgun (WGS) entry which is preliminary data.</text>
</comment>
<dbReference type="AlphaFoldDB" id="A0A9W7XRL0"/>
<sequence>MLGFLHRMLAGTGLAARLARNMHTVRPFRQLRKKALIQNDKMVGLLSASAHKHDIQAAWYWYQRLLRRLRQEKTQSSFRVTTDTRVLSRQQDRSISAHNIHGSILTCLNTHGLFCYGPKQLTALSDMVKQVLENLFSSGGKLTGKELVEILNIFAAAKQQEMVDRIWQYVALSRMPLDTASYNAYAGANILAKQYDRAFEVIREISAVGLQPNTYTKVLMIRLYGLTGDLNAARRVFDFVHQSVAGHASYSRLPDYISEANELGHCGPNVSVYTEMISVLGMNGLMDEMRELFLKLSGLPIDLPLNQITADIVADARRLDYQRMRPTIDTFHQLIRWHAQYWDIDTATRYIHLMPVFGIDPVPKSFKLIVTPENAARNLDKCVELAAGMREMGLEVPGSITRILGKARDKIEEMDEMVRVSMGQRSLVFGQPAAPESNDPASPIL</sequence>
<evidence type="ECO:0000313" key="1">
    <source>
        <dbReference type="EMBL" id="KAJ1648038.1"/>
    </source>
</evidence>
<dbReference type="InterPro" id="IPR051114">
    <property type="entry name" value="Mito_RNA_Proc_CCM1"/>
</dbReference>
<dbReference type="EMBL" id="JANBOH010000013">
    <property type="protein sequence ID" value="KAJ1648038.1"/>
    <property type="molecule type" value="Genomic_DNA"/>
</dbReference>
<dbReference type="GO" id="GO:0003729">
    <property type="term" value="F:mRNA binding"/>
    <property type="evidence" value="ECO:0007669"/>
    <property type="project" value="TreeGrafter"/>
</dbReference>
<dbReference type="PANTHER" id="PTHR47934:SF6">
    <property type="entry name" value="MITOCHONDRIAL GROUP I INTRON SPLICING FACTOR CCM1-RELATED"/>
    <property type="match status" value="1"/>
</dbReference>
<dbReference type="Proteomes" id="UP001145021">
    <property type="component" value="Unassembled WGS sequence"/>
</dbReference>
<evidence type="ECO:0000313" key="2">
    <source>
        <dbReference type="Proteomes" id="UP001145021"/>
    </source>
</evidence>
<dbReference type="PANTHER" id="PTHR47934">
    <property type="entry name" value="PENTATRICOPEPTIDE REPEAT-CONTAINING PROTEIN PET309, MITOCHONDRIAL"/>
    <property type="match status" value="1"/>
</dbReference>
<accession>A0A9W7XRL0</accession>
<dbReference type="Pfam" id="PF01535">
    <property type="entry name" value="PPR"/>
    <property type="match status" value="1"/>
</dbReference>
<dbReference type="InterPro" id="IPR002885">
    <property type="entry name" value="PPR_rpt"/>
</dbReference>
<dbReference type="GO" id="GO:0006396">
    <property type="term" value="P:RNA processing"/>
    <property type="evidence" value="ECO:0007669"/>
    <property type="project" value="TreeGrafter"/>
</dbReference>
<dbReference type="InterPro" id="IPR011990">
    <property type="entry name" value="TPR-like_helical_dom_sf"/>
</dbReference>
<protein>
    <recommendedName>
        <fullName evidence="3">Pentatricopeptide repeat-containing protein</fullName>
    </recommendedName>
</protein>
<dbReference type="GO" id="GO:0007005">
    <property type="term" value="P:mitochondrion organization"/>
    <property type="evidence" value="ECO:0007669"/>
    <property type="project" value="TreeGrafter"/>
</dbReference>
<proteinExistence type="predicted"/>
<gene>
    <name evidence="1" type="ORF">LPJ64_000655</name>
</gene>
<evidence type="ECO:0008006" key="3">
    <source>
        <dbReference type="Google" id="ProtNLM"/>
    </source>
</evidence>